<dbReference type="EMBL" id="QDKN01000003">
    <property type="protein sequence ID" value="NPT30537.1"/>
    <property type="molecule type" value="Genomic_DNA"/>
</dbReference>
<sequence length="324" mass="37553">MDKKTEYRCLKKYKHEGEDAIFKVDTGKVYHVIEGRNAWHSTWVVQYEPNSFYSSLPAAKEYAESIRKSGSVFTIIEKPSLIIRSHKKTIIITEINHEKPLADHILAQSIEYLKNETFENYRTRAGFLPDFIKGFMATSLGWQRKVQGKNLLTLQHDNPQLKINSIGPNLLARSSSSQGSHYYMSWLESNTKIQSDAVIKIAENLAHILENEKNIQKSVAHIEIDTDKKRRLLKAKIIDHMKSMNIHEDYRQHFTETFLGELQEAYTERAILATQLDNILSMVTDWVNNIGYFSPEDRKRIYVNEAIGNTTRLQFTIRRLSTTS</sequence>
<evidence type="ECO:0008006" key="3">
    <source>
        <dbReference type="Google" id="ProtNLM"/>
    </source>
</evidence>
<accession>A0ABX2B8U0</accession>
<evidence type="ECO:0000313" key="2">
    <source>
        <dbReference type="Proteomes" id="UP001318401"/>
    </source>
</evidence>
<gene>
    <name evidence="1" type="ORF">DDR56_08150</name>
</gene>
<proteinExistence type="predicted"/>
<protein>
    <recommendedName>
        <fullName evidence="3">Site-specific DNA endonuclease</fullName>
    </recommendedName>
</protein>
<comment type="caution">
    <text evidence="1">The sequence shown here is derived from an EMBL/GenBank/DDBJ whole genome shotgun (WGS) entry which is preliminary data.</text>
</comment>
<dbReference type="Proteomes" id="UP001318401">
    <property type="component" value="Unassembled WGS sequence"/>
</dbReference>
<name>A0ABX2B8U0_9GAMM</name>
<organism evidence="1 2">
    <name type="scientific">Vreelandella venusta</name>
    <dbReference type="NCBI Taxonomy" id="44935"/>
    <lineage>
        <taxon>Bacteria</taxon>
        <taxon>Pseudomonadati</taxon>
        <taxon>Pseudomonadota</taxon>
        <taxon>Gammaproteobacteria</taxon>
        <taxon>Oceanospirillales</taxon>
        <taxon>Halomonadaceae</taxon>
        <taxon>Vreelandella</taxon>
    </lineage>
</organism>
<evidence type="ECO:0000313" key="1">
    <source>
        <dbReference type="EMBL" id="NPT30537.1"/>
    </source>
</evidence>
<dbReference type="RefSeq" id="WP_125748585.1">
    <property type="nucleotide sequence ID" value="NZ_CP034367.1"/>
</dbReference>
<keyword evidence="2" id="KW-1185">Reference proteome</keyword>
<reference evidence="1 2" key="1">
    <citation type="submission" date="2018-04" db="EMBL/GenBank/DDBJ databases">
        <authorList>
            <person name="Li G."/>
            <person name="Du W."/>
            <person name="Bai Y."/>
        </authorList>
    </citation>
    <scope>NUCLEOTIDE SEQUENCE [LARGE SCALE GENOMIC DNA]</scope>
    <source>
        <strain evidence="1 2">YYYZ-3</strain>
    </source>
</reference>